<accession>A0ABW8D5D5</accession>
<proteinExistence type="predicted"/>
<sequence>MPSFFSALNPISPDSNITFRATKHSYSEELLGQNLPDLTLDLVIPFLWSRNLSILDGIYESFTVFYGDHFDKNLRGFGQKGVLDFTLLPLLSRKLIADTYERKDSHFLNVLAWAVALPIKAITFGIAFAFTLAIIPLVIGITLLRCLFPGSTPPPPPPSPAGAGAAVAVVLPPRTAYAAFYVVLHRLEQMGIRNQDNIRRLLAEPQNLALVYALEHLTHVVDDNGDLLEHQEIFDLLLEHRDFWADARIIDNLNYMDAVNQPVARLAELERIMDRPVTAIVNQVNGRQSTHTASVHNSTSKSAARLQECYGNNATVFSPELTLSIAQRVRDYDKNLVGQRTDQQILDSLNSAINKLTRSIHTDATSGVSSKALLQYCWAAVQDANQWREGVTPETAEACFYAALYEIDREYALSESGADSGLSGSHQACEGGAFNKMIEGMSKIHKFCEVSFITPALAALQLPCIVRQVVKEYLSENAEVLTQLKNEGLSAIWLKVQPQVLAVMQSNFSVIYPLENGHTNSNLLALVEAGEDVDLTQDLQMLEQEVQQNSEQQGTEYVMMLN</sequence>
<gene>
    <name evidence="2" type="ORF">ACD661_04875</name>
</gene>
<protein>
    <recommendedName>
        <fullName evidence="4">Substrate of the Dot/Icm secretion system</fullName>
    </recommendedName>
</protein>
<evidence type="ECO:0000313" key="3">
    <source>
        <dbReference type="Proteomes" id="UP001615550"/>
    </source>
</evidence>
<evidence type="ECO:0000313" key="2">
    <source>
        <dbReference type="EMBL" id="MFJ1267893.1"/>
    </source>
</evidence>
<organism evidence="2 3">
    <name type="scientific">Legionella lytica</name>
    <dbReference type="NCBI Taxonomy" id="96232"/>
    <lineage>
        <taxon>Bacteria</taxon>
        <taxon>Pseudomonadati</taxon>
        <taxon>Pseudomonadota</taxon>
        <taxon>Gammaproteobacteria</taxon>
        <taxon>Legionellales</taxon>
        <taxon>Legionellaceae</taxon>
        <taxon>Legionella</taxon>
    </lineage>
</organism>
<keyword evidence="1" id="KW-1133">Transmembrane helix</keyword>
<dbReference type="EMBL" id="JBGORX010000001">
    <property type="protein sequence ID" value="MFJ1267893.1"/>
    <property type="molecule type" value="Genomic_DNA"/>
</dbReference>
<keyword evidence="1" id="KW-0812">Transmembrane</keyword>
<comment type="caution">
    <text evidence="2">The sequence shown here is derived from an EMBL/GenBank/DDBJ whole genome shotgun (WGS) entry which is preliminary data.</text>
</comment>
<dbReference type="Proteomes" id="UP001615550">
    <property type="component" value="Unassembled WGS sequence"/>
</dbReference>
<keyword evidence="1" id="KW-0472">Membrane</keyword>
<reference evidence="2 3" key="1">
    <citation type="submission" date="2024-08" db="EMBL/GenBank/DDBJ databases">
        <title>Draft Genome Sequence of Legionella lytica strain DSB2004, Isolated From a Fire Sprinkler System.</title>
        <authorList>
            <person name="Everhart A.D."/>
            <person name="Kidane D.T."/>
            <person name="Farone A.L."/>
            <person name="Farone M.B."/>
        </authorList>
    </citation>
    <scope>NUCLEOTIDE SEQUENCE [LARGE SCALE GENOMIC DNA]</scope>
    <source>
        <strain evidence="2 3">DSB2004</strain>
    </source>
</reference>
<feature type="transmembrane region" description="Helical" evidence="1">
    <location>
        <begin position="110"/>
        <end position="143"/>
    </location>
</feature>
<keyword evidence="3" id="KW-1185">Reference proteome</keyword>
<evidence type="ECO:0000256" key="1">
    <source>
        <dbReference type="SAM" id="Phobius"/>
    </source>
</evidence>
<evidence type="ECO:0008006" key="4">
    <source>
        <dbReference type="Google" id="ProtNLM"/>
    </source>
</evidence>
<name>A0ABW8D5D5_9GAMM</name>
<dbReference type="RefSeq" id="WP_400186728.1">
    <property type="nucleotide sequence ID" value="NZ_JBGORX010000001.1"/>
</dbReference>